<evidence type="ECO:0000259" key="13">
    <source>
        <dbReference type="Pfam" id="PF01435"/>
    </source>
</evidence>
<feature type="transmembrane region" description="Helical" evidence="12">
    <location>
        <begin position="199"/>
        <end position="222"/>
    </location>
</feature>
<dbReference type="PANTHER" id="PTHR43221">
    <property type="entry name" value="PROTEASE HTPX"/>
    <property type="match status" value="1"/>
</dbReference>
<dbReference type="Gene3D" id="1.25.40.10">
    <property type="entry name" value="Tetratricopeptide repeat domain"/>
    <property type="match status" value="1"/>
</dbReference>
<keyword evidence="11 12" id="KW-0472">Membrane</keyword>
<dbReference type="CDD" id="cd07328">
    <property type="entry name" value="M48_Ste24p_like"/>
    <property type="match status" value="1"/>
</dbReference>
<evidence type="ECO:0000313" key="15">
    <source>
        <dbReference type="Proteomes" id="UP000219374"/>
    </source>
</evidence>
<gene>
    <name evidence="14" type="ORF">SAMN06296416_105127</name>
</gene>
<comment type="cofactor">
    <cofactor evidence="1">
        <name>Zn(2+)</name>
        <dbReference type="ChEBI" id="CHEBI:29105"/>
    </cofactor>
</comment>
<keyword evidence="5 12" id="KW-0812">Transmembrane</keyword>
<keyword evidence="4 14" id="KW-0645">Protease</keyword>
<evidence type="ECO:0000256" key="6">
    <source>
        <dbReference type="ARBA" id="ARBA00022723"/>
    </source>
</evidence>
<feature type="domain" description="Peptidase M48" evidence="13">
    <location>
        <begin position="108"/>
        <end position="333"/>
    </location>
</feature>
<dbReference type="AlphaFoldDB" id="A0A286D898"/>
<sequence length="620" mass="68130">MRTEQARRRLVQRLEQEAQQAPARYRLKLALLALLGYAVMGLALTMTLGVAALLLLYLLIVRPPAEPNIAIPILLLGAIGIVVLRALWFRFGIPDGHLLQPGEAPALRGEVERIGREVGAGRLHGIVINAELNAAAAYVPNGIGGWGQRQYLVLGLPLLQVLDRRELAAVIAHEFGHFHGGHGRFAGWIYRLRSSWYRLLHGMAGSGLSAGHLFGLFFRWYAPYFDAYSFVLARRHEYAADAVAAKVAKADAMAAALVRLGLAADWMERSFWPQVRESAHAQAYPPVQVYGRLGAGLREHRHSQLHAPGWLLLAEPGWDDTHPTLKQRLAALNVPAQVRLNAEPRTSAAESLLGSELAERLEQRFSGEWREAADADWRAHHQRLAGERQRLQELDSRAARAPAEAVEYAGLVEDHRPTADALPLYRQALEQLPSHALGQCRLGALLLKRGQPEEGIQRLQRALDLDSAVAEPALRSLDDYLRTTAEASAAFEAALALRARCAALAREPQADAPAIEADELLPHDLEPGQVQALTRTLGGYEKIARAWVFRKQAAGMSALPHYLLLVDWAGSVASESAGLERLAGQLRLPGSFSVLSATGGSDLVRHLKRQAGDPVYRRRR</sequence>
<proteinExistence type="predicted"/>
<protein>
    <submittedName>
        <fullName evidence="14">Zn-dependent protease with chaperone function</fullName>
    </submittedName>
</protein>
<reference evidence="14 15" key="1">
    <citation type="submission" date="2017-09" db="EMBL/GenBank/DDBJ databases">
        <authorList>
            <person name="Ehlers B."/>
            <person name="Leendertz F.H."/>
        </authorList>
    </citation>
    <scope>NUCLEOTIDE SEQUENCE [LARGE SCALE GENOMIC DNA]</scope>
    <source>
        <strain evidence="14 15">CGMCC 1.10978</strain>
    </source>
</reference>
<dbReference type="EMBL" id="OCND01000005">
    <property type="protein sequence ID" value="SOD54854.1"/>
    <property type="molecule type" value="Genomic_DNA"/>
</dbReference>
<comment type="subcellular location">
    <subcellularLocation>
        <location evidence="2">Cell membrane</location>
        <topology evidence="2">Multi-pass membrane protein</topology>
    </subcellularLocation>
</comment>
<dbReference type="PANTHER" id="PTHR43221:SF1">
    <property type="entry name" value="PROTEASE HTPX"/>
    <property type="match status" value="1"/>
</dbReference>
<dbReference type="SUPFAM" id="SSF48452">
    <property type="entry name" value="TPR-like"/>
    <property type="match status" value="1"/>
</dbReference>
<evidence type="ECO:0000256" key="9">
    <source>
        <dbReference type="ARBA" id="ARBA00022989"/>
    </source>
</evidence>
<evidence type="ECO:0000256" key="12">
    <source>
        <dbReference type="SAM" id="Phobius"/>
    </source>
</evidence>
<evidence type="ECO:0000256" key="2">
    <source>
        <dbReference type="ARBA" id="ARBA00004651"/>
    </source>
</evidence>
<evidence type="ECO:0000256" key="7">
    <source>
        <dbReference type="ARBA" id="ARBA00022801"/>
    </source>
</evidence>
<keyword evidence="10" id="KW-0482">Metalloprotease</keyword>
<evidence type="ECO:0000256" key="11">
    <source>
        <dbReference type="ARBA" id="ARBA00023136"/>
    </source>
</evidence>
<feature type="transmembrane region" description="Helical" evidence="12">
    <location>
        <begin position="69"/>
        <end position="88"/>
    </location>
</feature>
<keyword evidence="6" id="KW-0479">Metal-binding</keyword>
<name>A0A286D898_9GAMM</name>
<keyword evidence="15" id="KW-1185">Reference proteome</keyword>
<evidence type="ECO:0000256" key="5">
    <source>
        <dbReference type="ARBA" id="ARBA00022692"/>
    </source>
</evidence>
<dbReference type="Gene3D" id="3.30.2010.10">
    <property type="entry name" value="Metalloproteases ('zincins'), catalytic domain"/>
    <property type="match status" value="1"/>
</dbReference>
<evidence type="ECO:0000256" key="3">
    <source>
        <dbReference type="ARBA" id="ARBA00022475"/>
    </source>
</evidence>
<evidence type="ECO:0000256" key="1">
    <source>
        <dbReference type="ARBA" id="ARBA00001947"/>
    </source>
</evidence>
<keyword evidence="8" id="KW-0862">Zinc</keyword>
<keyword evidence="9 12" id="KW-1133">Transmembrane helix</keyword>
<dbReference type="Proteomes" id="UP000219374">
    <property type="component" value="Unassembled WGS sequence"/>
</dbReference>
<evidence type="ECO:0000256" key="4">
    <source>
        <dbReference type="ARBA" id="ARBA00022670"/>
    </source>
</evidence>
<keyword evidence="3" id="KW-1003">Cell membrane</keyword>
<organism evidence="14 15">
    <name type="scientific">Pseudoxanthomonas wuyuanensis</name>
    <dbReference type="NCBI Taxonomy" id="1073196"/>
    <lineage>
        <taxon>Bacteria</taxon>
        <taxon>Pseudomonadati</taxon>
        <taxon>Pseudomonadota</taxon>
        <taxon>Gammaproteobacteria</taxon>
        <taxon>Lysobacterales</taxon>
        <taxon>Lysobacteraceae</taxon>
        <taxon>Pseudoxanthomonas</taxon>
    </lineage>
</organism>
<feature type="transmembrane region" description="Helical" evidence="12">
    <location>
        <begin position="29"/>
        <end position="57"/>
    </location>
</feature>
<evidence type="ECO:0000313" key="14">
    <source>
        <dbReference type="EMBL" id="SOD54854.1"/>
    </source>
</evidence>
<dbReference type="GO" id="GO:0006508">
    <property type="term" value="P:proteolysis"/>
    <property type="evidence" value="ECO:0007669"/>
    <property type="project" value="UniProtKB-KW"/>
</dbReference>
<dbReference type="OrthoDB" id="9789270at2"/>
<evidence type="ECO:0000256" key="8">
    <source>
        <dbReference type="ARBA" id="ARBA00022833"/>
    </source>
</evidence>
<dbReference type="InterPro" id="IPR050083">
    <property type="entry name" value="HtpX_protease"/>
</dbReference>
<dbReference type="InterPro" id="IPR011990">
    <property type="entry name" value="TPR-like_helical_dom_sf"/>
</dbReference>
<dbReference type="GO" id="GO:0004222">
    <property type="term" value="F:metalloendopeptidase activity"/>
    <property type="evidence" value="ECO:0007669"/>
    <property type="project" value="InterPro"/>
</dbReference>
<dbReference type="RefSeq" id="WP_097122130.1">
    <property type="nucleotide sequence ID" value="NZ_OCND01000005.1"/>
</dbReference>
<dbReference type="Pfam" id="PF01435">
    <property type="entry name" value="Peptidase_M48"/>
    <property type="match status" value="1"/>
</dbReference>
<dbReference type="GO" id="GO:0046872">
    <property type="term" value="F:metal ion binding"/>
    <property type="evidence" value="ECO:0007669"/>
    <property type="project" value="UniProtKB-KW"/>
</dbReference>
<dbReference type="GO" id="GO:0005886">
    <property type="term" value="C:plasma membrane"/>
    <property type="evidence" value="ECO:0007669"/>
    <property type="project" value="UniProtKB-SubCell"/>
</dbReference>
<keyword evidence="7" id="KW-0378">Hydrolase</keyword>
<dbReference type="InterPro" id="IPR001915">
    <property type="entry name" value="Peptidase_M48"/>
</dbReference>
<accession>A0A286D898</accession>
<evidence type="ECO:0000256" key="10">
    <source>
        <dbReference type="ARBA" id="ARBA00023049"/>
    </source>
</evidence>